<evidence type="ECO:0000313" key="2">
    <source>
        <dbReference type="EMBL" id="GMA22510.1"/>
    </source>
</evidence>
<dbReference type="EMBL" id="BSUK01000001">
    <property type="protein sequence ID" value="GMA22510.1"/>
    <property type="molecule type" value="Genomic_DNA"/>
</dbReference>
<keyword evidence="1" id="KW-0812">Transmembrane</keyword>
<dbReference type="Proteomes" id="UP001157091">
    <property type="component" value="Unassembled WGS sequence"/>
</dbReference>
<feature type="transmembrane region" description="Helical" evidence="1">
    <location>
        <begin position="30"/>
        <end position="50"/>
    </location>
</feature>
<protein>
    <submittedName>
        <fullName evidence="2">Uncharacterized protein</fullName>
    </submittedName>
</protein>
<keyword evidence="1" id="KW-0472">Membrane</keyword>
<keyword evidence="3" id="KW-1185">Reference proteome</keyword>
<name>A0ABQ6HVG8_9MICO</name>
<keyword evidence="1" id="KW-1133">Transmembrane helix</keyword>
<dbReference type="RefSeq" id="WP_284291552.1">
    <property type="nucleotide sequence ID" value="NZ_BSUK01000001.1"/>
</dbReference>
<feature type="transmembrane region" description="Helical" evidence="1">
    <location>
        <begin position="102"/>
        <end position="122"/>
    </location>
</feature>
<accession>A0ABQ6HVG8</accession>
<proteinExistence type="predicted"/>
<organism evidence="2 3">
    <name type="scientific">Luteimicrobium album</name>
    <dbReference type="NCBI Taxonomy" id="1054550"/>
    <lineage>
        <taxon>Bacteria</taxon>
        <taxon>Bacillati</taxon>
        <taxon>Actinomycetota</taxon>
        <taxon>Actinomycetes</taxon>
        <taxon>Micrococcales</taxon>
        <taxon>Luteimicrobium</taxon>
    </lineage>
</organism>
<gene>
    <name evidence="2" type="ORF">GCM10025864_02690</name>
</gene>
<comment type="caution">
    <text evidence="2">The sequence shown here is derived from an EMBL/GenBank/DDBJ whole genome shotgun (WGS) entry which is preliminary data.</text>
</comment>
<sequence>MESATTRRVRRWGVLSDPGARRRPAPRTRLRRAALVLALGCVMTGASWSWDVEVGGGICGTAFRVHPGSGYAVTGGEMSDDVRQDLRDGCQQAGAWPWRAGWATLGAGAAGAVAILVLPLVVRRPRE</sequence>
<evidence type="ECO:0000313" key="3">
    <source>
        <dbReference type="Proteomes" id="UP001157091"/>
    </source>
</evidence>
<reference evidence="3" key="1">
    <citation type="journal article" date="2019" name="Int. J. Syst. Evol. Microbiol.">
        <title>The Global Catalogue of Microorganisms (GCM) 10K type strain sequencing project: providing services to taxonomists for standard genome sequencing and annotation.</title>
        <authorList>
            <consortium name="The Broad Institute Genomics Platform"/>
            <consortium name="The Broad Institute Genome Sequencing Center for Infectious Disease"/>
            <person name="Wu L."/>
            <person name="Ma J."/>
        </authorList>
    </citation>
    <scope>NUCLEOTIDE SEQUENCE [LARGE SCALE GENOMIC DNA]</scope>
    <source>
        <strain evidence="3">NBRC 106348</strain>
    </source>
</reference>
<evidence type="ECO:0000256" key="1">
    <source>
        <dbReference type="SAM" id="Phobius"/>
    </source>
</evidence>